<dbReference type="Proteomes" id="UP001163835">
    <property type="component" value="Unassembled WGS sequence"/>
</dbReference>
<sequence length="175" mass="20146">MSSAALFSRSSSSIVGPSTPRLIARPHNTARFLNNFGHSSHIPPHTEVKHLPFDYLNKRAFTYKFASFLGLGFALPWVAIGWIWYDDTRSPPKTMQLKNIFVQVPSRWLEEPLLKALFHAPGIEQVAPNLHTNHGGIYHLDSRHYSKSIVYNTNQKSVYYFWERVRLKLRVLTLA</sequence>
<evidence type="ECO:0000313" key="1">
    <source>
        <dbReference type="EMBL" id="KAJ3805804.1"/>
    </source>
</evidence>
<accession>A0ACC1TM59</accession>
<reference evidence="1" key="1">
    <citation type="submission" date="2022-09" db="EMBL/GenBank/DDBJ databases">
        <title>A Global Phylogenomic Analysis of the Shiitake Genus Lentinula.</title>
        <authorList>
            <consortium name="DOE Joint Genome Institute"/>
            <person name="Sierra-Patev S."/>
            <person name="Min B."/>
            <person name="Naranjo-Ortiz M."/>
            <person name="Looney B."/>
            <person name="Konkel Z."/>
            <person name="Slot J.C."/>
            <person name="Sakamoto Y."/>
            <person name="Steenwyk J.L."/>
            <person name="Rokas A."/>
            <person name="Carro J."/>
            <person name="Camarero S."/>
            <person name="Ferreira P."/>
            <person name="Molpeceres G."/>
            <person name="Ruiz-Duenas F.J."/>
            <person name="Serrano A."/>
            <person name="Henrissat B."/>
            <person name="Drula E."/>
            <person name="Hughes K.W."/>
            <person name="Mata J.L."/>
            <person name="Ishikawa N.K."/>
            <person name="Vargas-Isla R."/>
            <person name="Ushijima S."/>
            <person name="Smith C.A."/>
            <person name="Ahrendt S."/>
            <person name="Andreopoulos W."/>
            <person name="He G."/>
            <person name="Labutti K."/>
            <person name="Lipzen A."/>
            <person name="Ng V."/>
            <person name="Riley R."/>
            <person name="Sandor L."/>
            <person name="Barry K."/>
            <person name="Martinez A.T."/>
            <person name="Xiao Y."/>
            <person name="Gibbons J.G."/>
            <person name="Terashima K."/>
            <person name="Grigoriev I.V."/>
            <person name="Hibbett D.S."/>
        </authorList>
    </citation>
    <scope>NUCLEOTIDE SEQUENCE</scope>
    <source>
        <strain evidence="1">TMI1499</strain>
    </source>
</reference>
<gene>
    <name evidence="1" type="ORF">F5876DRAFT_81376</name>
</gene>
<evidence type="ECO:0000313" key="2">
    <source>
        <dbReference type="Proteomes" id="UP001163835"/>
    </source>
</evidence>
<protein>
    <submittedName>
        <fullName evidence="1">Uncharacterized protein</fullName>
    </submittedName>
</protein>
<organism evidence="1 2">
    <name type="scientific">Lentinula aff. lateritia</name>
    <dbReference type="NCBI Taxonomy" id="2804960"/>
    <lineage>
        <taxon>Eukaryota</taxon>
        <taxon>Fungi</taxon>
        <taxon>Dikarya</taxon>
        <taxon>Basidiomycota</taxon>
        <taxon>Agaricomycotina</taxon>
        <taxon>Agaricomycetes</taxon>
        <taxon>Agaricomycetidae</taxon>
        <taxon>Agaricales</taxon>
        <taxon>Marasmiineae</taxon>
        <taxon>Omphalotaceae</taxon>
        <taxon>Lentinula</taxon>
    </lineage>
</organism>
<comment type="caution">
    <text evidence="1">The sequence shown here is derived from an EMBL/GenBank/DDBJ whole genome shotgun (WGS) entry which is preliminary data.</text>
</comment>
<name>A0ACC1TM59_9AGAR</name>
<proteinExistence type="predicted"/>
<keyword evidence="2" id="KW-1185">Reference proteome</keyword>
<dbReference type="EMBL" id="MU795526">
    <property type="protein sequence ID" value="KAJ3805804.1"/>
    <property type="molecule type" value="Genomic_DNA"/>
</dbReference>